<dbReference type="Proteomes" id="UP001152562">
    <property type="component" value="Unassembled WGS sequence"/>
</dbReference>
<gene>
    <name evidence="3" type="ORF">PIBRA_LOCUS8968</name>
</gene>
<keyword evidence="2" id="KW-0472">Membrane</keyword>
<dbReference type="AlphaFoldDB" id="A0A9P0THS5"/>
<feature type="region of interest" description="Disordered" evidence="1">
    <location>
        <begin position="1"/>
        <end position="20"/>
    </location>
</feature>
<evidence type="ECO:0000313" key="3">
    <source>
        <dbReference type="EMBL" id="CAH4032595.1"/>
    </source>
</evidence>
<keyword evidence="2" id="KW-0812">Transmembrane</keyword>
<reference evidence="3" key="1">
    <citation type="submission" date="2022-05" db="EMBL/GenBank/DDBJ databases">
        <authorList>
            <person name="Okamura Y."/>
        </authorList>
    </citation>
    <scope>NUCLEOTIDE SEQUENCE</scope>
</reference>
<sequence length="498" mass="57721">MSDPKREQHPLLGDDFSEDECLPDSPRYQWRDLNKTRTKYSIRGAASIIKQWPDHVSSLLAYWWMGLAMIGFTVLIIYNSVLAIAVIPSPKINKVPSNIKTNDFIEYDAYKTVNMHVIVDNPGVDLSNYIPYIEIISKEHPAFKYNFMILLNDTEYSNNIQKGVDKEISWKTSWKETNLSLETVLNVQHKSLSEFLNESPIKKYWIHLPQQFLGFLIRCISIWNKGGISINPQLFTPESPHPHYIEKVQDIFRRFEENNSKRGRKKSSTTKTKRVNNIRDIIDALDNESLEMDDQLKDVNVAEENKEFLVVDRNTSDWIQKNISVNKKEYTVNKILRKYIPHNMLDVKKVNKYSKDNFIVDSKDDGKTLLPTFLKFLFSPKTNTLHKREDNSTNEISDSYEINGQQTTFKHTKKFKNTFGKVQNMPINSLGFDYDLNIDLKGNIVATKTSCHAFLGTVFNTVIHHIKDETVTDLIISELSTFCKGNWIYCKGVDVILL</sequence>
<keyword evidence="2" id="KW-1133">Transmembrane helix</keyword>
<dbReference type="EMBL" id="CALOZG010000029">
    <property type="protein sequence ID" value="CAH4032595.1"/>
    <property type="molecule type" value="Genomic_DNA"/>
</dbReference>
<keyword evidence="4" id="KW-1185">Reference proteome</keyword>
<protein>
    <submittedName>
        <fullName evidence="3">Uncharacterized protein</fullName>
    </submittedName>
</protein>
<name>A0A9P0THS5_PIEBR</name>
<accession>A0A9P0THS5</accession>
<feature type="transmembrane region" description="Helical" evidence="2">
    <location>
        <begin position="61"/>
        <end position="87"/>
    </location>
</feature>
<comment type="caution">
    <text evidence="3">The sequence shown here is derived from an EMBL/GenBank/DDBJ whole genome shotgun (WGS) entry which is preliminary data.</text>
</comment>
<evidence type="ECO:0000256" key="2">
    <source>
        <dbReference type="SAM" id="Phobius"/>
    </source>
</evidence>
<evidence type="ECO:0000313" key="4">
    <source>
        <dbReference type="Proteomes" id="UP001152562"/>
    </source>
</evidence>
<proteinExistence type="predicted"/>
<evidence type="ECO:0000256" key="1">
    <source>
        <dbReference type="SAM" id="MobiDB-lite"/>
    </source>
</evidence>
<organism evidence="3 4">
    <name type="scientific">Pieris brassicae</name>
    <name type="common">White butterfly</name>
    <name type="synonym">Large white butterfly</name>
    <dbReference type="NCBI Taxonomy" id="7116"/>
    <lineage>
        <taxon>Eukaryota</taxon>
        <taxon>Metazoa</taxon>
        <taxon>Ecdysozoa</taxon>
        <taxon>Arthropoda</taxon>
        <taxon>Hexapoda</taxon>
        <taxon>Insecta</taxon>
        <taxon>Pterygota</taxon>
        <taxon>Neoptera</taxon>
        <taxon>Endopterygota</taxon>
        <taxon>Lepidoptera</taxon>
        <taxon>Glossata</taxon>
        <taxon>Ditrysia</taxon>
        <taxon>Papilionoidea</taxon>
        <taxon>Pieridae</taxon>
        <taxon>Pierinae</taxon>
        <taxon>Pieris</taxon>
    </lineage>
</organism>